<dbReference type="InterPro" id="IPR050624">
    <property type="entry name" value="HTH-type_Tx_Regulator"/>
</dbReference>
<name>A0A8T5UR63_9EURY</name>
<dbReference type="Gene3D" id="1.10.357.10">
    <property type="entry name" value="Tetracycline Repressor, domain 2"/>
    <property type="match status" value="1"/>
</dbReference>
<evidence type="ECO:0000313" key="4">
    <source>
        <dbReference type="EMBL" id="MBZ2164456.1"/>
    </source>
</evidence>
<evidence type="ECO:0000313" key="5">
    <source>
        <dbReference type="Proteomes" id="UP000825933"/>
    </source>
</evidence>
<dbReference type="PRINTS" id="PR00455">
    <property type="entry name" value="HTHTETR"/>
</dbReference>
<evidence type="ECO:0000256" key="1">
    <source>
        <dbReference type="ARBA" id="ARBA00023125"/>
    </source>
</evidence>
<feature type="DNA-binding region" description="H-T-H motif" evidence="2">
    <location>
        <begin position="35"/>
        <end position="54"/>
    </location>
</feature>
<dbReference type="SUPFAM" id="SSF48498">
    <property type="entry name" value="Tetracyclin repressor-like, C-terminal domain"/>
    <property type="match status" value="1"/>
</dbReference>
<dbReference type="Pfam" id="PF00440">
    <property type="entry name" value="TetR_N"/>
    <property type="match status" value="1"/>
</dbReference>
<dbReference type="Proteomes" id="UP000825933">
    <property type="component" value="Unassembled WGS sequence"/>
</dbReference>
<evidence type="ECO:0000259" key="3">
    <source>
        <dbReference type="PROSITE" id="PS50977"/>
    </source>
</evidence>
<organism evidence="4 5">
    <name type="scientific">Methanobacterium spitsbergense</name>
    <dbReference type="NCBI Taxonomy" id="2874285"/>
    <lineage>
        <taxon>Archaea</taxon>
        <taxon>Methanobacteriati</taxon>
        <taxon>Methanobacteriota</taxon>
        <taxon>Methanomada group</taxon>
        <taxon>Methanobacteria</taxon>
        <taxon>Methanobacteriales</taxon>
        <taxon>Methanobacteriaceae</taxon>
        <taxon>Methanobacterium</taxon>
    </lineage>
</organism>
<dbReference type="PROSITE" id="PS50977">
    <property type="entry name" value="HTH_TETR_2"/>
    <property type="match status" value="1"/>
</dbReference>
<dbReference type="EMBL" id="JAIOUQ010000001">
    <property type="protein sequence ID" value="MBZ2164456.1"/>
    <property type="molecule type" value="Genomic_DNA"/>
</dbReference>
<dbReference type="PANTHER" id="PTHR43479:SF11">
    <property type="entry name" value="ACREF_ENVCD OPERON REPRESSOR-RELATED"/>
    <property type="match status" value="1"/>
</dbReference>
<dbReference type="SUPFAM" id="SSF46689">
    <property type="entry name" value="Homeodomain-like"/>
    <property type="match status" value="1"/>
</dbReference>
<dbReference type="Gene3D" id="1.10.10.60">
    <property type="entry name" value="Homeodomain-like"/>
    <property type="match status" value="1"/>
</dbReference>
<comment type="caution">
    <text evidence="4">The sequence shown here is derived from an EMBL/GenBank/DDBJ whole genome shotgun (WGS) entry which is preliminary data.</text>
</comment>
<dbReference type="InterPro" id="IPR009057">
    <property type="entry name" value="Homeodomain-like_sf"/>
</dbReference>
<keyword evidence="5" id="KW-1185">Reference proteome</keyword>
<gene>
    <name evidence="4" type="ORF">K8N75_00090</name>
</gene>
<dbReference type="InterPro" id="IPR001647">
    <property type="entry name" value="HTH_TetR"/>
</dbReference>
<sequence>MTKAIRKEREREIRSNDIIDAAEKLFFTEGYDNVAMSDIARETEMARGTLYKYFKNKDDIYAAIAIRASKIISEMFKHIDQKNQTGIEKIKTICITYYEFYKKHRGYYEAYYHSGMFENKESPNLENLRKIRINSFQVVIDALNEGIKDETIRKEVDPAPTALIMLCMSNTVNNLVPVTKMYMENYEMTQDVLFENTLDLVIRSIESIK</sequence>
<evidence type="ECO:0000256" key="2">
    <source>
        <dbReference type="PROSITE-ProRule" id="PRU00335"/>
    </source>
</evidence>
<accession>A0A8T5UR63</accession>
<dbReference type="InterPro" id="IPR036271">
    <property type="entry name" value="Tet_transcr_reg_TetR-rel_C_sf"/>
</dbReference>
<dbReference type="AlphaFoldDB" id="A0A8T5UR63"/>
<dbReference type="RefSeq" id="WP_223790138.1">
    <property type="nucleotide sequence ID" value="NZ_JAIOUQ010000001.1"/>
</dbReference>
<protein>
    <submittedName>
        <fullName evidence="4">TetR/AcrR family transcriptional regulator</fullName>
    </submittedName>
</protein>
<proteinExistence type="predicted"/>
<feature type="domain" description="HTH tetR-type" evidence="3">
    <location>
        <begin position="12"/>
        <end position="72"/>
    </location>
</feature>
<dbReference type="GO" id="GO:0003677">
    <property type="term" value="F:DNA binding"/>
    <property type="evidence" value="ECO:0007669"/>
    <property type="project" value="UniProtKB-UniRule"/>
</dbReference>
<dbReference type="PANTHER" id="PTHR43479">
    <property type="entry name" value="ACREF/ENVCD OPERON REPRESSOR-RELATED"/>
    <property type="match status" value="1"/>
</dbReference>
<keyword evidence="1 2" id="KW-0238">DNA-binding</keyword>
<reference evidence="5" key="1">
    <citation type="journal article" date="2022" name="Microbiol. Resour. Announc.">
        <title>Draft Genome Sequence of a Methanogenic Archaeon from West Spitsbergen Permafrost.</title>
        <authorList>
            <person name="Trubitsyn V."/>
            <person name="Rivkina E."/>
            <person name="Shcherbakova V."/>
        </authorList>
    </citation>
    <scope>NUCLEOTIDE SEQUENCE [LARGE SCALE GENOMIC DNA]</scope>
    <source>
        <strain evidence="5">VT</strain>
    </source>
</reference>